<feature type="compositionally biased region" description="Low complexity" evidence="1">
    <location>
        <begin position="412"/>
        <end position="428"/>
    </location>
</feature>
<dbReference type="EMBL" id="LN728865">
    <property type="protein sequence ID" value="CEP13032.1"/>
    <property type="molecule type" value="Genomic_DNA"/>
</dbReference>
<feature type="region of interest" description="Disordered" evidence="1">
    <location>
        <begin position="1"/>
        <end position="21"/>
    </location>
</feature>
<dbReference type="Proteomes" id="UP000054107">
    <property type="component" value="Unassembled WGS sequence"/>
</dbReference>
<feature type="compositionally biased region" description="Polar residues" evidence="1">
    <location>
        <begin position="366"/>
        <end position="411"/>
    </location>
</feature>
<feature type="compositionally biased region" description="Polar residues" evidence="1">
    <location>
        <begin position="1"/>
        <end position="16"/>
    </location>
</feature>
<proteinExistence type="predicted"/>
<dbReference type="OrthoDB" id="2240924at2759"/>
<sequence>MFTHAQDTQDVQNSLPSFLHPHDPTVEKEYNILTQAWKTQLIDQTPISPSFEYVRFAWMRLMDHYLDQQWLDSKQMLQCAQAWSARDTISITEAVHTLNILSLKSMQRSLDARQELLQALGDPDFMVGFGVAPIDISSSPLAGTEEQEEEEEEESQVHAPLLVKHNNTPVEELLNINQDEAIITTDIKKGDPNLIEFDSQTLKQKGFRLTSSSSTPNISLRSSMDEYSLNKCSFNRKYESYYQQLNQASSWKEIEAKQDNESFTSESQSIYSDHSNLDAQVNGNGIQWKSWFVDENTEEQQEQPLLAPDEPIIFEQEFADEKVETDDCLADFYNPQVKRNHPFLMVRSESSISAFRPISKNLAPRCQQSMKRSSSSYTIEDQRQQNHQQQKEPSSQPQHLAATITKSRSFPTKSSLSASFKTSTVSSSSPPPMPSNSTSLKERNFMIRSIVGKKVSLSKLFGSRKSSSSSSTSSHY</sequence>
<feature type="region of interest" description="Disordered" evidence="1">
    <location>
        <begin position="363"/>
        <end position="444"/>
    </location>
</feature>
<evidence type="ECO:0000256" key="1">
    <source>
        <dbReference type="SAM" id="MobiDB-lite"/>
    </source>
</evidence>
<feature type="compositionally biased region" description="Acidic residues" evidence="1">
    <location>
        <begin position="145"/>
        <end position="154"/>
    </location>
</feature>
<dbReference type="AlphaFoldDB" id="A0A0B7N6J3"/>
<keyword evidence="3" id="KW-1185">Reference proteome</keyword>
<name>A0A0B7N6J3_9FUNG</name>
<evidence type="ECO:0000313" key="2">
    <source>
        <dbReference type="EMBL" id="CEP13032.1"/>
    </source>
</evidence>
<organism evidence="2 3">
    <name type="scientific">Parasitella parasitica</name>
    <dbReference type="NCBI Taxonomy" id="35722"/>
    <lineage>
        <taxon>Eukaryota</taxon>
        <taxon>Fungi</taxon>
        <taxon>Fungi incertae sedis</taxon>
        <taxon>Mucoromycota</taxon>
        <taxon>Mucoromycotina</taxon>
        <taxon>Mucoromycetes</taxon>
        <taxon>Mucorales</taxon>
        <taxon>Mucorineae</taxon>
        <taxon>Mucoraceae</taxon>
        <taxon>Parasitella</taxon>
    </lineage>
</organism>
<gene>
    <name evidence="2" type="primary">PARPA_07055.1 scaffold 25231</name>
</gene>
<accession>A0A0B7N6J3</accession>
<feature type="region of interest" description="Disordered" evidence="1">
    <location>
        <begin position="138"/>
        <end position="157"/>
    </location>
</feature>
<evidence type="ECO:0000313" key="3">
    <source>
        <dbReference type="Proteomes" id="UP000054107"/>
    </source>
</evidence>
<protein>
    <submittedName>
        <fullName evidence="2">Uncharacterized protein</fullName>
    </submittedName>
</protein>
<reference evidence="2 3" key="1">
    <citation type="submission" date="2014-09" db="EMBL/GenBank/DDBJ databases">
        <authorList>
            <person name="Ellenberger Sabrina"/>
        </authorList>
    </citation>
    <scope>NUCLEOTIDE SEQUENCE [LARGE SCALE GENOMIC DNA]</scope>
    <source>
        <strain evidence="2 3">CBS 412.66</strain>
    </source>
</reference>